<proteinExistence type="predicted"/>
<feature type="domain" description="NAB" evidence="4">
    <location>
        <begin position="10"/>
        <end position="90"/>
    </location>
</feature>
<dbReference type="Pfam" id="PF24918">
    <property type="entry name" value="NET2A_C"/>
    <property type="match status" value="1"/>
</dbReference>
<keyword evidence="1 2" id="KW-0175">Coiled coil</keyword>
<feature type="coiled-coil region" evidence="2">
    <location>
        <begin position="69"/>
        <end position="96"/>
    </location>
</feature>
<feature type="coiled-coil region" evidence="2">
    <location>
        <begin position="792"/>
        <end position="819"/>
    </location>
</feature>
<dbReference type="GO" id="GO:0003779">
    <property type="term" value="F:actin binding"/>
    <property type="evidence" value="ECO:0007669"/>
    <property type="project" value="InterPro"/>
</dbReference>
<reference evidence="5 6" key="1">
    <citation type="submission" date="2024-01" db="EMBL/GenBank/DDBJ databases">
        <title>The genomes of 5 underutilized Papilionoideae crops provide insights into root nodulation and disease resistanc.</title>
        <authorList>
            <person name="Yuan L."/>
        </authorList>
    </citation>
    <scope>NUCLEOTIDE SEQUENCE [LARGE SCALE GENOMIC DNA]</scope>
    <source>
        <strain evidence="5">ZHUSHIDOU_FW_LH</strain>
        <tissue evidence="5">Leaf</tissue>
    </source>
</reference>
<feature type="coiled-coil region" evidence="2">
    <location>
        <begin position="180"/>
        <end position="207"/>
    </location>
</feature>
<dbReference type="PANTHER" id="PTHR31631">
    <property type="entry name" value="PROTEIN NETWORKED 2D"/>
    <property type="match status" value="1"/>
</dbReference>
<comment type="caution">
    <text evidence="5">The sequence shown here is derived from an EMBL/GenBank/DDBJ whole genome shotgun (WGS) entry which is preliminary data.</text>
</comment>
<feature type="compositionally biased region" description="Polar residues" evidence="3">
    <location>
        <begin position="543"/>
        <end position="555"/>
    </location>
</feature>
<dbReference type="Proteomes" id="UP001372338">
    <property type="component" value="Unassembled WGS sequence"/>
</dbReference>
<evidence type="ECO:0000256" key="3">
    <source>
        <dbReference type="SAM" id="MobiDB-lite"/>
    </source>
</evidence>
<evidence type="ECO:0000313" key="5">
    <source>
        <dbReference type="EMBL" id="KAK7282896.1"/>
    </source>
</evidence>
<evidence type="ECO:0000256" key="2">
    <source>
        <dbReference type="SAM" id="Coils"/>
    </source>
</evidence>
<dbReference type="PROSITE" id="PS51774">
    <property type="entry name" value="NAB"/>
    <property type="match status" value="1"/>
</dbReference>
<name>A0AAN9IMS5_CROPI</name>
<feature type="region of interest" description="Disordered" evidence="3">
    <location>
        <begin position="319"/>
        <end position="339"/>
    </location>
</feature>
<keyword evidence="6" id="KW-1185">Reference proteome</keyword>
<gene>
    <name evidence="5" type="ORF">RIF29_12005</name>
</gene>
<dbReference type="InterPro" id="IPR056889">
    <property type="entry name" value="NET2A-D/KIP1-like_C"/>
</dbReference>
<protein>
    <recommendedName>
        <fullName evidence="4">NAB domain-containing protein</fullName>
    </recommendedName>
</protein>
<feature type="region of interest" description="Disordered" evidence="3">
    <location>
        <begin position="533"/>
        <end position="555"/>
    </location>
</feature>
<evidence type="ECO:0000313" key="6">
    <source>
        <dbReference type="Proteomes" id="UP001372338"/>
    </source>
</evidence>
<feature type="region of interest" description="Disordered" evidence="3">
    <location>
        <begin position="108"/>
        <end position="151"/>
    </location>
</feature>
<evidence type="ECO:0000256" key="1">
    <source>
        <dbReference type="ARBA" id="ARBA00023054"/>
    </source>
</evidence>
<dbReference type="PANTHER" id="PTHR31631:SF21">
    <property type="entry name" value="KINASE INTERACTING (KIP1-LIKE) FAMILY PROTEIN"/>
    <property type="match status" value="1"/>
</dbReference>
<accession>A0AAN9IMS5</accession>
<dbReference type="AlphaFoldDB" id="A0AAN9IMS5"/>
<feature type="compositionally biased region" description="Polar residues" evidence="3">
    <location>
        <begin position="118"/>
        <end position="133"/>
    </location>
</feature>
<dbReference type="InterPro" id="IPR056888">
    <property type="entry name" value="NET2A-D/KIP1-like_dom"/>
</dbReference>
<feature type="compositionally biased region" description="Acidic residues" evidence="3">
    <location>
        <begin position="326"/>
        <end position="337"/>
    </location>
</feature>
<organism evidence="5 6">
    <name type="scientific">Crotalaria pallida</name>
    <name type="common">Smooth rattlebox</name>
    <name type="synonym">Crotalaria striata</name>
    <dbReference type="NCBI Taxonomy" id="3830"/>
    <lineage>
        <taxon>Eukaryota</taxon>
        <taxon>Viridiplantae</taxon>
        <taxon>Streptophyta</taxon>
        <taxon>Embryophyta</taxon>
        <taxon>Tracheophyta</taxon>
        <taxon>Spermatophyta</taxon>
        <taxon>Magnoliopsida</taxon>
        <taxon>eudicotyledons</taxon>
        <taxon>Gunneridae</taxon>
        <taxon>Pentapetalae</taxon>
        <taxon>rosids</taxon>
        <taxon>fabids</taxon>
        <taxon>Fabales</taxon>
        <taxon>Fabaceae</taxon>
        <taxon>Papilionoideae</taxon>
        <taxon>50 kb inversion clade</taxon>
        <taxon>genistoids sensu lato</taxon>
        <taxon>core genistoids</taxon>
        <taxon>Crotalarieae</taxon>
        <taxon>Crotalaria</taxon>
    </lineage>
</organism>
<dbReference type="Pfam" id="PF25014">
    <property type="entry name" value="NET2A"/>
    <property type="match status" value="2"/>
</dbReference>
<evidence type="ECO:0000259" key="4">
    <source>
        <dbReference type="PROSITE" id="PS51774"/>
    </source>
</evidence>
<dbReference type="EMBL" id="JAYWIO010000002">
    <property type="protein sequence ID" value="KAK7282896.1"/>
    <property type="molecule type" value="Genomic_DNA"/>
</dbReference>
<sequence length="995" mass="113801">MLHRAATNAYSWWWASHVRTKQSKWLEQNLQDMEDRVSVALQIIEESGDSFAQRAEMYYRKRPELVNFVEEAFRAYRALAERYNHLSKELQSANRTIASVFPEQVQYRIDDDDEESVPGTNLTSPDRNNQTQKPGIPKVPNISGKDFRSPSMLLTRKRSPKRIANTAKCVSTTPSSGLSKAEGLAEIDKLQKEILALQTEKEFVRSLYERSYDGYWEIEDRITGMQERVCSLQDEFRTGTIIDDNDARALMASTALNSCKVTLAKLQEVQAQSSEEVKAAYQRVKGAHERFETLRDHFLAKHSTRQYQGTGIESKDIQEEMAGQEKEEEEEEEEEEEAHGVKLFQEKIMEKLEEEMAGLEEEEEAHDVELLREKIKEKLEEEDSGNCLTMAEMAELIDELVNKVVSLETAISSQTGMVKRLRSETDELQENIRSLEEDKAMLIEDSEKTNKKLRELEEELRRIKVIYQSVKRQDNSLQTSVTEASCNVEHLSGRLNNVKLDEVDENMDKKNDAPDGDEMFTDNLAIAKNGKISEEEEEKEAYASNTGDVRNEDNNSNLMENIASKTERISKLIQQHSADLPDTMSKGDIESHDVGTGKEEYQPNWRQMLVSGTDDREKILLEEYTSVLRDYKDVRVKLSDVEKKNRDSIFELALQVRGLKNAIASKDKEIDILQQKLIDPETTPYESPYTALTEYKYTPQEAILQNEVEGANMQEPEIPSSNIEASAVKTSFPEKHQHVEIKENIKEKVTANQVGKLHSLSTLEKKFRSEIDGLLEENLEFWLRFSTSVHQIQKFQNSIQDLKAELRKIKDNKKSEGNSSSLRSELKAIFRHLREIRTELALWLEHNAILQDELQGRHPSLCSLQDEIARAANPDSASEKAKLSGYQAAKFQGEVLYMKQENNKVSSELQAGISLVKGLKIEVEKLLEELSRAIGVNNQGSGHDHTMKQSTTRHKMPLRSFLFGIKLKKQRQSSVFACTNPQLQRQHSEANNAPI</sequence>
<dbReference type="InterPro" id="IPR011684">
    <property type="entry name" value="NAB"/>
</dbReference>
<dbReference type="Pfam" id="PF07765">
    <property type="entry name" value="KIP1"/>
    <property type="match status" value="1"/>
</dbReference>